<organism evidence="1 2">
    <name type="scientific">Candidatus Oscillibacter excrementigallinarum</name>
    <dbReference type="NCBI Taxonomy" id="2838716"/>
    <lineage>
        <taxon>Bacteria</taxon>
        <taxon>Bacillati</taxon>
        <taxon>Bacillota</taxon>
        <taxon>Clostridia</taxon>
        <taxon>Eubacteriales</taxon>
        <taxon>Oscillospiraceae</taxon>
        <taxon>Oscillibacter</taxon>
    </lineage>
</organism>
<protein>
    <submittedName>
        <fullName evidence="1">DUF4177 domain-containing protein</fullName>
    </submittedName>
</protein>
<proteinExistence type="predicted"/>
<accession>A0A9D2LIQ8</accession>
<comment type="caution">
    <text evidence="1">The sequence shown here is derived from an EMBL/GenBank/DDBJ whole genome shotgun (WGS) entry which is preliminary data.</text>
</comment>
<sequence>MYQYEYETLYVGGGFWMNNADCQHREIIDRRAAQGWRYVGYIPTRFSGEGGSKEIDLIFERPAGNT</sequence>
<dbReference type="AlphaFoldDB" id="A0A9D2LIQ8"/>
<evidence type="ECO:0000313" key="1">
    <source>
        <dbReference type="EMBL" id="HJB13275.1"/>
    </source>
</evidence>
<dbReference type="Proteomes" id="UP000823824">
    <property type="component" value="Unassembled WGS sequence"/>
</dbReference>
<name>A0A9D2LIQ8_9FIRM</name>
<evidence type="ECO:0000313" key="2">
    <source>
        <dbReference type="Proteomes" id="UP000823824"/>
    </source>
</evidence>
<dbReference type="Pfam" id="PF13783">
    <property type="entry name" value="DUF4177"/>
    <property type="match status" value="1"/>
</dbReference>
<dbReference type="InterPro" id="IPR025234">
    <property type="entry name" value="YjzH-like"/>
</dbReference>
<reference evidence="1" key="1">
    <citation type="journal article" date="2021" name="PeerJ">
        <title>Extensive microbial diversity within the chicken gut microbiome revealed by metagenomics and culture.</title>
        <authorList>
            <person name="Gilroy R."/>
            <person name="Ravi A."/>
            <person name="Getino M."/>
            <person name="Pursley I."/>
            <person name="Horton D.L."/>
            <person name="Alikhan N.F."/>
            <person name="Baker D."/>
            <person name="Gharbi K."/>
            <person name="Hall N."/>
            <person name="Watson M."/>
            <person name="Adriaenssens E.M."/>
            <person name="Foster-Nyarko E."/>
            <person name="Jarju S."/>
            <person name="Secka A."/>
            <person name="Antonio M."/>
            <person name="Oren A."/>
            <person name="Chaudhuri R.R."/>
            <person name="La Ragione R."/>
            <person name="Hildebrand F."/>
            <person name="Pallen M.J."/>
        </authorList>
    </citation>
    <scope>NUCLEOTIDE SEQUENCE</scope>
    <source>
        <strain evidence="1">ChiBcec18-1249</strain>
    </source>
</reference>
<gene>
    <name evidence="1" type="ORF">H9787_06145</name>
</gene>
<reference evidence="1" key="2">
    <citation type="submission" date="2021-04" db="EMBL/GenBank/DDBJ databases">
        <authorList>
            <person name="Gilroy R."/>
        </authorList>
    </citation>
    <scope>NUCLEOTIDE SEQUENCE</scope>
    <source>
        <strain evidence="1">ChiBcec18-1249</strain>
    </source>
</reference>
<dbReference type="EMBL" id="DWZJ01000051">
    <property type="protein sequence ID" value="HJB13275.1"/>
    <property type="molecule type" value="Genomic_DNA"/>
</dbReference>